<protein>
    <submittedName>
        <fullName evidence="1">Uncharacterized protein</fullName>
    </submittedName>
</protein>
<gene>
    <name evidence="1" type="ORF">SDC9_151830</name>
</gene>
<name>A0A645ETS1_9ZZZZ</name>
<accession>A0A645ETS1</accession>
<proteinExistence type="predicted"/>
<evidence type="ECO:0000313" key="1">
    <source>
        <dbReference type="EMBL" id="MPN04589.1"/>
    </source>
</evidence>
<dbReference type="EMBL" id="VSSQ01050505">
    <property type="protein sequence ID" value="MPN04589.1"/>
    <property type="molecule type" value="Genomic_DNA"/>
</dbReference>
<organism evidence="1">
    <name type="scientific">bioreactor metagenome</name>
    <dbReference type="NCBI Taxonomy" id="1076179"/>
    <lineage>
        <taxon>unclassified sequences</taxon>
        <taxon>metagenomes</taxon>
        <taxon>ecological metagenomes</taxon>
    </lineage>
</organism>
<dbReference type="AlphaFoldDB" id="A0A645ETS1"/>
<comment type="caution">
    <text evidence="1">The sequence shown here is derived from an EMBL/GenBank/DDBJ whole genome shotgun (WGS) entry which is preliminary data.</text>
</comment>
<sequence length="94" mass="10230">MEELFRTEPGSTVVYGPLLLARSKFLGNTEEEMLGPSLPAGFECTVRPIESDTVAHAFEAELRSGGNVLHTKVCDYASAGNEITGETKLFSIFF</sequence>
<reference evidence="1" key="1">
    <citation type="submission" date="2019-08" db="EMBL/GenBank/DDBJ databases">
        <authorList>
            <person name="Kucharzyk K."/>
            <person name="Murdoch R.W."/>
            <person name="Higgins S."/>
            <person name="Loffler F."/>
        </authorList>
    </citation>
    <scope>NUCLEOTIDE SEQUENCE</scope>
</reference>